<dbReference type="EMBL" id="CP002691">
    <property type="protein sequence ID" value="AEE50824.1"/>
    <property type="molecule type" value="Genomic_DNA"/>
</dbReference>
<keyword evidence="4" id="KW-0788">Thiol protease</keyword>
<dbReference type="Gene3D" id="3.90.1720.10">
    <property type="entry name" value="endopeptidase domain like (from Nostoc punctiforme)"/>
    <property type="match status" value="1"/>
</dbReference>
<sequence length="219" mass="23889">MLEVLTTCLALANCAPTTLNLTSIPADLPTTVAEAEKRLRKDVLDYAQLYMGLPYRYGGTSPVSGFDCSGFTSYIMAHFKVSISRSSRDQEGQGEKIDLNEAQPGDLLFFRRSANSRVFHVAMVYSNDQDGLKFIHSCCSKGIAIDNLKESSYWSAKSVSARRIVHKADLVSLYGPQIMQVAPAPTATQVVTAQLEAKVESIGLIAGIETRCFEAGPNR</sequence>
<evidence type="ECO:0000256" key="3">
    <source>
        <dbReference type="ARBA" id="ARBA00022801"/>
    </source>
</evidence>
<reference evidence="6 7" key="1">
    <citation type="journal article" date="2011" name="Stand. Genomic Sci.">
        <title>Complete genome sequence of Haliscomenobacter hydrossis type strain (O).</title>
        <authorList>
            <consortium name="US DOE Joint Genome Institute (JGI-PGF)"/>
            <person name="Daligault H."/>
            <person name="Lapidus A."/>
            <person name="Zeytun A."/>
            <person name="Nolan M."/>
            <person name="Lucas S."/>
            <person name="Del Rio T.G."/>
            <person name="Tice H."/>
            <person name="Cheng J.F."/>
            <person name="Tapia R."/>
            <person name="Han C."/>
            <person name="Goodwin L."/>
            <person name="Pitluck S."/>
            <person name="Liolios K."/>
            <person name="Pagani I."/>
            <person name="Ivanova N."/>
            <person name="Huntemann M."/>
            <person name="Mavromatis K."/>
            <person name="Mikhailova N."/>
            <person name="Pati A."/>
            <person name="Chen A."/>
            <person name="Palaniappan K."/>
            <person name="Land M."/>
            <person name="Hauser L."/>
            <person name="Brambilla E.M."/>
            <person name="Rohde M."/>
            <person name="Verbarg S."/>
            <person name="Goker M."/>
            <person name="Bristow J."/>
            <person name="Eisen J.A."/>
            <person name="Markowitz V."/>
            <person name="Hugenholtz P."/>
            <person name="Kyrpides N.C."/>
            <person name="Klenk H.P."/>
            <person name="Woyke T."/>
        </authorList>
    </citation>
    <scope>NUCLEOTIDE SEQUENCE [LARGE SCALE GENOMIC DNA]</scope>
    <source>
        <strain evidence="7">ATCC 27775 / DSM 1100 / LMG 10767 / O</strain>
    </source>
</reference>
<keyword evidence="2" id="KW-0645">Protease</keyword>
<keyword evidence="7" id="KW-1185">Reference proteome</keyword>
<gene>
    <name evidence="6" type="ordered locus">Halhy_2960</name>
</gene>
<dbReference type="Pfam" id="PF00877">
    <property type="entry name" value="NLPC_P60"/>
    <property type="match status" value="1"/>
</dbReference>
<dbReference type="PANTHER" id="PTHR47053:SF1">
    <property type="entry name" value="MUREIN DD-ENDOPEPTIDASE MEPH-RELATED"/>
    <property type="match status" value="1"/>
</dbReference>
<evidence type="ECO:0000256" key="4">
    <source>
        <dbReference type="ARBA" id="ARBA00022807"/>
    </source>
</evidence>
<dbReference type="GO" id="GO:0006508">
    <property type="term" value="P:proteolysis"/>
    <property type="evidence" value="ECO:0007669"/>
    <property type="project" value="UniProtKB-KW"/>
</dbReference>
<dbReference type="eggNOG" id="COG0791">
    <property type="taxonomic scope" value="Bacteria"/>
</dbReference>
<accession>F4L5G0</accession>
<keyword evidence="3" id="KW-0378">Hydrolase</keyword>
<evidence type="ECO:0000313" key="7">
    <source>
        <dbReference type="Proteomes" id="UP000008461"/>
    </source>
</evidence>
<dbReference type="HOGENOM" id="CLU_016043_8_0_10"/>
<dbReference type="InterPro" id="IPR051202">
    <property type="entry name" value="Peptidase_C40"/>
</dbReference>
<protein>
    <submittedName>
        <fullName evidence="6">NLP/P60 protein</fullName>
    </submittedName>
</protein>
<reference key="2">
    <citation type="submission" date="2011-04" db="EMBL/GenBank/DDBJ databases">
        <title>Complete sequence of chromosome of Haliscomenobacter hydrossis DSM 1100.</title>
        <authorList>
            <consortium name="US DOE Joint Genome Institute (JGI-PGF)"/>
            <person name="Lucas S."/>
            <person name="Han J."/>
            <person name="Lapidus A."/>
            <person name="Bruce D."/>
            <person name="Goodwin L."/>
            <person name="Pitluck S."/>
            <person name="Peters L."/>
            <person name="Kyrpides N."/>
            <person name="Mavromatis K."/>
            <person name="Ivanova N."/>
            <person name="Ovchinnikova G."/>
            <person name="Pagani I."/>
            <person name="Daligault H."/>
            <person name="Detter J.C."/>
            <person name="Han C."/>
            <person name="Land M."/>
            <person name="Hauser L."/>
            <person name="Markowitz V."/>
            <person name="Cheng J.-F."/>
            <person name="Hugenholtz P."/>
            <person name="Woyke T."/>
            <person name="Wu D."/>
            <person name="Verbarg S."/>
            <person name="Frueling A."/>
            <person name="Brambilla E."/>
            <person name="Klenk H.-P."/>
            <person name="Eisen J.A."/>
        </authorList>
    </citation>
    <scope>NUCLEOTIDE SEQUENCE</scope>
    <source>
        <strain>DSM 1100</strain>
    </source>
</reference>
<dbReference type="KEGG" id="hhy:Halhy_2960"/>
<proteinExistence type="inferred from homology"/>
<organism evidence="6 7">
    <name type="scientific">Haliscomenobacter hydrossis (strain ATCC 27775 / DSM 1100 / LMG 10767 / O)</name>
    <dbReference type="NCBI Taxonomy" id="760192"/>
    <lineage>
        <taxon>Bacteria</taxon>
        <taxon>Pseudomonadati</taxon>
        <taxon>Bacteroidota</taxon>
        <taxon>Saprospiria</taxon>
        <taxon>Saprospirales</taxon>
        <taxon>Haliscomenobacteraceae</taxon>
        <taxon>Haliscomenobacter</taxon>
    </lineage>
</organism>
<dbReference type="InterPro" id="IPR038765">
    <property type="entry name" value="Papain-like_cys_pep_sf"/>
</dbReference>
<evidence type="ECO:0000256" key="2">
    <source>
        <dbReference type="ARBA" id="ARBA00022670"/>
    </source>
</evidence>
<dbReference type="AlphaFoldDB" id="F4L5G0"/>
<dbReference type="RefSeq" id="WP_013765367.1">
    <property type="nucleotide sequence ID" value="NC_015510.1"/>
</dbReference>
<dbReference type="PANTHER" id="PTHR47053">
    <property type="entry name" value="MUREIN DD-ENDOPEPTIDASE MEPH-RELATED"/>
    <property type="match status" value="1"/>
</dbReference>
<evidence type="ECO:0000256" key="1">
    <source>
        <dbReference type="ARBA" id="ARBA00007074"/>
    </source>
</evidence>
<dbReference type="Proteomes" id="UP000008461">
    <property type="component" value="Chromosome"/>
</dbReference>
<dbReference type="SUPFAM" id="SSF54001">
    <property type="entry name" value="Cysteine proteinases"/>
    <property type="match status" value="1"/>
</dbReference>
<feature type="domain" description="NlpC/P60" evidence="5">
    <location>
        <begin position="37"/>
        <end position="165"/>
    </location>
</feature>
<dbReference type="InterPro" id="IPR000064">
    <property type="entry name" value="NLP_P60_dom"/>
</dbReference>
<evidence type="ECO:0000313" key="6">
    <source>
        <dbReference type="EMBL" id="AEE50824.1"/>
    </source>
</evidence>
<name>F4L5G0_HALH1</name>
<dbReference type="OrthoDB" id="9807055at2"/>
<dbReference type="PROSITE" id="PS51935">
    <property type="entry name" value="NLPC_P60"/>
    <property type="match status" value="1"/>
</dbReference>
<dbReference type="GO" id="GO:0008234">
    <property type="term" value="F:cysteine-type peptidase activity"/>
    <property type="evidence" value="ECO:0007669"/>
    <property type="project" value="UniProtKB-KW"/>
</dbReference>
<evidence type="ECO:0000259" key="5">
    <source>
        <dbReference type="PROSITE" id="PS51935"/>
    </source>
</evidence>
<comment type="similarity">
    <text evidence="1">Belongs to the peptidase C40 family.</text>
</comment>